<feature type="binding site" evidence="6">
    <location>
        <position position="116"/>
    </location>
    <ligand>
        <name>a divalent metal cation</name>
        <dbReference type="ChEBI" id="CHEBI:60240"/>
        <label>2</label>
        <note>catalytic</note>
    </ligand>
</feature>
<dbReference type="InterPro" id="IPR036005">
    <property type="entry name" value="Creatinase/aminopeptidase-like"/>
</dbReference>
<comment type="catalytic activity">
    <reaction evidence="6 7">
        <text>Release of N-terminal amino acids, preferentially methionine, from peptides and arylamides.</text>
        <dbReference type="EC" id="3.4.11.18"/>
    </reaction>
</comment>
<dbReference type="PRINTS" id="PR00599">
    <property type="entry name" value="MAPEPTIDASE"/>
</dbReference>
<dbReference type="EMBL" id="JBBEGL010000002">
    <property type="protein sequence ID" value="MEJ2886776.1"/>
    <property type="molecule type" value="Genomic_DNA"/>
</dbReference>
<dbReference type="Gene3D" id="3.90.230.10">
    <property type="entry name" value="Creatinase/methionine aminopeptidase superfamily"/>
    <property type="match status" value="1"/>
</dbReference>
<comment type="subunit">
    <text evidence="6">Monomer.</text>
</comment>
<feature type="binding site" evidence="6">
    <location>
        <position position="180"/>
    </location>
    <ligand>
        <name>a divalent metal cation</name>
        <dbReference type="ChEBI" id="CHEBI:60240"/>
        <label>2</label>
        <note>catalytic</note>
    </ligand>
</feature>
<dbReference type="HAMAP" id="MF_01974">
    <property type="entry name" value="MetAP_1"/>
    <property type="match status" value="1"/>
</dbReference>
<name>A0ABU8N332_9PSEU</name>
<keyword evidence="5 6" id="KW-0378">Hydrolase</keyword>
<comment type="caution">
    <text evidence="9">The sequence shown here is derived from an EMBL/GenBank/DDBJ whole genome shotgun (WGS) entry which is preliminary data.</text>
</comment>
<dbReference type="Proteomes" id="UP001370100">
    <property type="component" value="Unassembled WGS sequence"/>
</dbReference>
<evidence type="ECO:0000259" key="8">
    <source>
        <dbReference type="Pfam" id="PF00557"/>
    </source>
</evidence>
<keyword evidence="3 6" id="KW-0645">Protease</keyword>
<feature type="domain" description="Peptidase M24" evidence="8">
    <location>
        <begin position="17"/>
        <end position="252"/>
    </location>
</feature>
<comment type="function">
    <text evidence="1 6">Removes the N-terminal methionine from nascent proteins. The N-terminal methionine is often cleaved when the second residue in the primary sequence is small and uncharged (Met-Ala-, Cys, Gly, Pro, Ser, Thr, or Val). Requires deformylation of the N(alpha)-formylated initiator methionine before it can be hydrolyzed.</text>
</comment>
<dbReference type="PANTHER" id="PTHR43330:SF27">
    <property type="entry name" value="METHIONINE AMINOPEPTIDASE"/>
    <property type="match status" value="1"/>
</dbReference>
<evidence type="ECO:0000256" key="4">
    <source>
        <dbReference type="ARBA" id="ARBA00022723"/>
    </source>
</evidence>
<gene>
    <name evidence="6 9" type="primary">map</name>
    <name evidence="9" type="ORF">WCD41_09975</name>
</gene>
<dbReference type="CDD" id="cd01086">
    <property type="entry name" value="MetAP1"/>
    <property type="match status" value="1"/>
</dbReference>
<dbReference type="GO" id="GO:0004239">
    <property type="term" value="F:initiator methionyl aminopeptidase activity"/>
    <property type="evidence" value="ECO:0007669"/>
    <property type="project" value="UniProtKB-EC"/>
</dbReference>
<evidence type="ECO:0000313" key="9">
    <source>
        <dbReference type="EMBL" id="MEJ2886776.1"/>
    </source>
</evidence>
<evidence type="ECO:0000256" key="5">
    <source>
        <dbReference type="ARBA" id="ARBA00022801"/>
    </source>
</evidence>
<keyword evidence="4 6" id="KW-0479">Metal-binding</keyword>
<feature type="binding site" evidence="6">
    <location>
        <position position="187"/>
    </location>
    <ligand>
        <name>substrate</name>
    </ligand>
</feature>
<dbReference type="NCBIfam" id="TIGR00500">
    <property type="entry name" value="met_pdase_I"/>
    <property type="match status" value="1"/>
</dbReference>
<sequence>MLRRAEIELKTPGEVDAMREAGRVVARCLDAVRTAAAPGVSLKELDGVAHDVMISAGAVPAFLDYHPQFAPTPFPGVICASVNDAVVHAIPGPYRLAEGDLLSIDCGAFLDGWCGDAAFSAVVGADPDPADLELIATTERSLEAGIAAAGPGARLGDLGAAIGAVARGARYGMLADHGGHGIGRAMHEAPHVPNEGKAGKGLKLRAGMVIAIEPMLHAGGGDDYVHDGDGWTLRTADGSRAAHAEHTVAITDVGPRILTLL</sequence>
<comment type="similarity">
    <text evidence="6">Belongs to the peptidase M24A family. Methionine aminopeptidase type 1 subfamily.</text>
</comment>
<comment type="cofactor">
    <cofactor evidence="6">
        <name>Co(2+)</name>
        <dbReference type="ChEBI" id="CHEBI:48828"/>
    </cofactor>
    <cofactor evidence="6">
        <name>Zn(2+)</name>
        <dbReference type="ChEBI" id="CHEBI:29105"/>
    </cofactor>
    <cofactor evidence="6">
        <name>Mn(2+)</name>
        <dbReference type="ChEBI" id="CHEBI:29035"/>
    </cofactor>
    <cofactor evidence="6">
        <name>Fe(2+)</name>
        <dbReference type="ChEBI" id="CHEBI:29033"/>
    </cofactor>
    <text evidence="6">Binds 2 divalent metal cations per subunit. Has a high-affinity and a low affinity metal-binding site. The true nature of the physiological cofactor is under debate. The enzyme is active with cobalt, zinc, manganese or divalent iron ions. Most likely, methionine aminopeptidases function as mononuclear Fe(2+)-metalloproteases under physiological conditions, and the catalytically relevant metal-binding site has been assigned to the histidine-containing high-affinity site.</text>
</comment>
<feature type="binding site" evidence="6">
    <location>
        <position position="245"/>
    </location>
    <ligand>
        <name>a divalent metal cation</name>
        <dbReference type="ChEBI" id="CHEBI:60240"/>
        <label>1</label>
    </ligand>
</feature>
<dbReference type="RefSeq" id="WP_337713237.1">
    <property type="nucleotide sequence ID" value="NZ_JBBEGL010000002.1"/>
</dbReference>
<keyword evidence="2 6" id="KW-0031">Aminopeptidase</keyword>
<dbReference type="InterPro" id="IPR001714">
    <property type="entry name" value="Pept_M24_MAP"/>
</dbReference>
<feature type="binding site" evidence="6">
    <location>
        <position position="105"/>
    </location>
    <ligand>
        <name>a divalent metal cation</name>
        <dbReference type="ChEBI" id="CHEBI:60240"/>
        <label>1</label>
    </ligand>
</feature>
<dbReference type="PANTHER" id="PTHR43330">
    <property type="entry name" value="METHIONINE AMINOPEPTIDASE"/>
    <property type="match status" value="1"/>
</dbReference>
<accession>A0ABU8N332</accession>
<feature type="binding site" evidence="6">
    <location>
        <position position="213"/>
    </location>
    <ligand>
        <name>a divalent metal cation</name>
        <dbReference type="ChEBI" id="CHEBI:60240"/>
        <label>2</label>
        <note>catalytic</note>
    </ligand>
</feature>
<organism evidence="9 10">
    <name type="scientific">Actinomycetospora aeridis</name>
    <dbReference type="NCBI Taxonomy" id="3129231"/>
    <lineage>
        <taxon>Bacteria</taxon>
        <taxon>Bacillati</taxon>
        <taxon>Actinomycetota</taxon>
        <taxon>Actinomycetes</taxon>
        <taxon>Pseudonocardiales</taxon>
        <taxon>Pseudonocardiaceae</taxon>
        <taxon>Actinomycetospora</taxon>
    </lineage>
</organism>
<evidence type="ECO:0000313" key="10">
    <source>
        <dbReference type="Proteomes" id="UP001370100"/>
    </source>
</evidence>
<protein>
    <recommendedName>
        <fullName evidence="6 7">Methionine aminopeptidase</fullName>
        <shortName evidence="6">MAP</shortName>
        <shortName evidence="6">MetAP</shortName>
        <ecNumber evidence="6 7">3.4.11.18</ecNumber>
    </recommendedName>
    <alternativeName>
        <fullName evidence="6">Peptidase M</fullName>
    </alternativeName>
</protein>
<feature type="binding site" evidence="6">
    <location>
        <position position="245"/>
    </location>
    <ligand>
        <name>a divalent metal cation</name>
        <dbReference type="ChEBI" id="CHEBI:60240"/>
        <label>2</label>
        <note>catalytic</note>
    </ligand>
</feature>
<proteinExistence type="inferred from homology"/>
<dbReference type="InterPro" id="IPR000994">
    <property type="entry name" value="Pept_M24"/>
</dbReference>
<evidence type="ECO:0000256" key="3">
    <source>
        <dbReference type="ARBA" id="ARBA00022670"/>
    </source>
</evidence>
<reference evidence="9 10" key="1">
    <citation type="submission" date="2024-03" db="EMBL/GenBank/DDBJ databases">
        <title>Actinomycetospora sp. OC33-EN06, a novel actinomycete isolated from wild orchid (Aerides multiflora).</title>
        <authorList>
            <person name="Suriyachadkun C."/>
        </authorList>
    </citation>
    <scope>NUCLEOTIDE SEQUENCE [LARGE SCALE GENOMIC DNA]</scope>
    <source>
        <strain evidence="9 10">OC33-EN06</strain>
    </source>
</reference>
<dbReference type="EC" id="3.4.11.18" evidence="6 7"/>
<evidence type="ECO:0000256" key="7">
    <source>
        <dbReference type="RuleBase" id="RU003653"/>
    </source>
</evidence>
<feature type="binding site" evidence="6">
    <location>
        <position position="116"/>
    </location>
    <ligand>
        <name>a divalent metal cation</name>
        <dbReference type="ChEBI" id="CHEBI:60240"/>
        <label>1</label>
    </ligand>
</feature>
<dbReference type="Pfam" id="PF00557">
    <property type="entry name" value="Peptidase_M24"/>
    <property type="match status" value="1"/>
</dbReference>
<evidence type="ECO:0000256" key="6">
    <source>
        <dbReference type="HAMAP-Rule" id="MF_01974"/>
    </source>
</evidence>
<keyword evidence="10" id="KW-1185">Reference proteome</keyword>
<evidence type="ECO:0000256" key="2">
    <source>
        <dbReference type="ARBA" id="ARBA00022438"/>
    </source>
</evidence>
<dbReference type="SUPFAM" id="SSF55920">
    <property type="entry name" value="Creatinase/aminopeptidase"/>
    <property type="match status" value="1"/>
</dbReference>
<evidence type="ECO:0000256" key="1">
    <source>
        <dbReference type="ARBA" id="ARBA00002521"/>
    </source>
</evidence>
<dbReference type="InterPro" id="IPR002467">
    <property type="entry name" value="Pept_M24A_MAP1"/>
</dbReference>
<feature type="binding site" evidence="6">
    <location>
        <position position="88"/>
    </location>
    <ligand>
        <name>substrate</name>
    </ligand>
</feature>